<keyword evidence="2" id="KW-1185">Reference proteome</keyword>
<dbReference type="Gramene" id="rna-AYBTSS11_LOCUS23802">
    <property type="protein sequence ID" value="CAJ1971797.1"/>
    <property type="gene ID" value="gene-AYBTSS11_LOCUS23802"/>
</dbReference>
<gene>
    <name evidence="1" type="ORF">AYBTSS11_LOCUS23802</name>
</gene>
<dbReference type="AlphaFoldDB" id="A0AA86VKK9"/>
<sequence>MVIKRRDEKRKGGGEIHEFIRKGSWMLSSFHSSSADTLCDRTKTYLSTFLVPVCCLTRNSALEASSSPGFSQNHFKSSTGEPVAPRFTETEVSAMLVAPSPAENQMALIPRGETPQIQEQNYSRGYDLFSQVFQKEHSPMHHLGISNEYNASGSQVLDPNST</sequence>
<organism evidence="1 2">
    <name type="scientific">Sphenostylis stenocarpa</name>
    <dbReference type="NCBI Taxonomy" id="92480"/>
    <lineage>
        <taxon>Eukaryota</taxon>
        <taxon>Viridiplantae</taxon>
        <taxon>Streptophyta</taxon>
        <taxon>Embryophyta</taxon>
        <taxon>Tracheophyta</taxon>
        <taxon>Spermatophyta</taxon>
        <taxon>Magnoliopsida</taxon>
        <taxon>eudicotyledons</taxon>
        <taxon>Gunneridae</taxon>
        <taxon>Pentapetalae</taxon>
        <taxon>rosids</taxon>
        <taxon>fabids</taxon>
        <taxon>Fabales</taxon>
        <taxon>Fabaceae</taxon>
        <taxon>Papilionoideae</taxon>
        <taxon>50 kb inversion clade</taxon>
        <taxon>NPAAA clade</taxon>
        <taxon>indigoferoid/millettioid clade</taxon>
        <taxon>Phaseoleae</taxon>
        <taxon>Sphenostylis</taxon>
    </lineage>
</organism>
<name>A0AA86VKK9_9FABA</name>
<evidence type="ECO:0000313" key="1">
    <source>
        <dbReference type="EMBL" id="CAJ1971797.1"/>
    </source>
</evidence>
<dbReference type="Proteomes" id="UP001189624">
    <property type="component" value="Chromosome 8"/>
</dbReference>
<accession>A0AA86VKK9</accession>
<protein>
    <submittedName>
        <fullName evidence="1">Uncharacterized protein</fullName>
    </submittedName>
</protein>
<reference evidence="1" key="1">
    <citation type="submission" date="2023-10" db="EMBL/GenBank/DDBJ databases">
        <authorList>
            <person name="Domelevo Entfellner J.-B."/>
        </authorList>
    </citation>
    <scope>NUCLEOTIDE SEQUENCE</scope>
</reference>
<dbReference type="EMBL" id="OY731405">
    <property type="protein sequence ID" value="CAJ1971797.1"/>
    <property type="molecule type" value="Genomic_DNA"/>
</dbReference>
<proteinExistence type="predicted"/>
<evidence type="ECO:0000313" key="2">
    <source>
        <dbReference type="Proteomes" id="UP001189624"/>
    </source>
</evidence>